<dbReference type="CDD" id="cd00038">
    <property type="entry name" value="CAP_ED"/>
    <property type="match status" value="1"/>
</dbReference>
<sequence>MVSTLLFNNFNKYARITGSDFEQIEKVIVKRFVKKRRALLTEGEISRYIYFIEKGALRSYTTDKDGVEHVIQLAVEDHWIADLLSFITQAPGNVSIEAIEDSEVWLLPHHELDLLYDQVPALERYFRQLFQRAYVSLQQRLSSTVSQNAEERYRLIISDFPQIAARIPLIYIASYLGITPESLSRVRKQL</sequence>
<dbReference type="Pfam" id="PF00027">
    <property type="entry name" value="cNMP_binding"/>
    <property type="match status" value="1"/>
</dbReference>
<dbReference type="SMART" id="SM00100">
    <property type="entry name" value="cNMP"/>
    <property type="match status" value="1"/>
</dbReference>
<dbReference type="SUPFAM" id="SSF51206">
    <property type="entry name" value="cAMP-binding domain-like"/>
    <property type="match status" value="1"/>
</dbReference>
<organism evidence="2 3">
    <name type="scientific">Mucilaginibacter pankratovii</name>
    <dbReference type="NCBI Taxonomy" id="2772110"/>
    <lineage>
        <taxon>Bacteria</taxon>
        <taxon>Pseudomonadati</taxon>
        <taxon>Bacteroidota</taxon>
        <taxon>Sphingobacteriia</taxon>
        <taxon>Sphingobacteriales</taxon>
        <taxon>Sphingobacteriaceae</taxon>
        <taxon>Mucilaginibacter</taxon>
    </lineage>
</organism>
<proteinExistence type="predicted"/>
<accession>A0ABR7WKH1</accession>
<comment type="caution">
    <text evidence="2">The sequence shown here is derived from an EMBL/GenBank/DDBJ whole genome shotgun (WGS) entry which is preliminary data.</text>
</comment>
<dbReference type="EMBL" id="JACWMY010000001">
    <property type="protein sequence ID" value="MBD1362598.1"/>
    <property type="molecule type" value="Genomic_DNA"/>
</dbReference>
<reference evidence="2 3" key="1">
    <citation type="submission" date="2020-09" db="EMBL/GenBank/DDBJ databases">
        <title>Novel species of Mucilaginibacter isolated from a glacier on the Tibetan Plateau.</title>
        <authorList>
            <person name="Liu Q."/>
            <person name="Xin Y.-H."/>
        </authorList>
    </citation>
    <scope>NUCLEOTIDE SEQUENCE [LARGE SCALE GENOMIC DNA]</scope>
    <source>
        <strain evidence="2 3">ZT4R22</strain>
    </source>
</reference>
<gene>
    <name evidence="2" type="ORF">IDJ77_02145</name>
</gene>
<keyword evidence="3" id="KW-1185">Reference proteome</keyword>
<feature type="domain" description="Cyclic nucleotide-binding" evidence="1">
    <location>
        <begin position="6"/>
        <end position="133"/>
    </location>
</feature>
<dbReference type="Gene3D" id="2.60.120.10">
    <property type="entry name" value="Jelly Rolls"/>
    <property type="match status" value="1"/>
</dbReference>
<protein>
    <submittedName>
        <fullName evidence="2">Crp/Fnr family transcriptional regulator</fullName>
    </submittedName>
</protein>
<dbReference type="InterPro" id="IPR018490">
    <property type="entry name" value="cNMP-bd_dom_sf"/>
</dbReference>
<dbReference type="Proteomes" id="UP000606600">
    <property type="component" value="Unassembled WGS sequence"/>
</dbReference>
<evidence type="ECO:0000259" key="1">
    <source>
        <dbReference type="PROSITE" id="PS50042"/>
    </source>
</evidence>
<evidence type="ECO:0000313" key="2">
    <source>
        <dbReference type="EMBL" id="MBD1362598.1"/>
    </source>
</evidence>
<dbReference type="InterPro" id="IPR000595">
    <property type="entry name" value="cNMP-bd_dom"/>
</dbReference>
<dbReference type="InterPro" id="IPR014710">
    <property type="entry name" value="RmlC-like_jellyroll"/>
</dbReference>
<name>A0ABR7WKH1_9SPHI</name>
<dbReference type="PROSITE" id="PS50042">
    <property type="entry name" value="CNMP_BINDING_3"/>
    <property type="match status" value="1"/>
</dbReference>
<evidence type="ECO:0000313" key="3">
    <source>
        <dbReference type="Proteomes" id="UP000606600"/>
    </source>
</evidence>
<dbReference type="RefSeq" id="WP_191187271.1">
    <property type="nucleotide sequence ID" value="NZ_JACWMY010000001.1"/>
</dbReference>